<comment type="caution">
    <text evidence="3">The sequence shown here is derived from an EMBL/GenBank/DDBJ whole genome shotgun (WGS) entry which is preliminary data.</text>
</comment>
<organism evidence="3 4">
    <name type="scientific">Polyplax serrata</name>
    <name type="common">Common mouse louse</name>
    <dbReference type="NCBI Taxonomy" id="468196"/>
    <lineage>
        <taxon>Eukaryota</taxon>
        <taxon>Metazoa</taxon>
        <taxon>Ecdysozoa</taxon>
        <taxon>Arthropoda</taxon>
        <taxon>Hexapoda</taxon>
        <taxon>Insecta</taxon>
        <taxon>Pterygota</taxon>
        <taxon>Neoptera</taxon>
        <taxon>Paraneoptera</taxon>
        <taxon>Psocodea</taxon>
        <taxon>Troctomorpha</taxon>
        <taxon>Phthiraptera</taxon>
        <taxon>Anoplura</taxon>
        <taxon>Polyplacidae</taxon>
        <taxon>Polyplax</taxon>
    </lineage>
</organism>
<dbReference type="SMART" id="SM00333">
    <property type="entry name" value="TUDOR"/>
    <property type="match status" value="3"/>
</dbReference>
<protein>
    <recommendedName>
        <fullName evidence="2">Tudor domain-containing protein</fullName>
    </recommendedName>
</protein>
<feature type="domain" description="Tudor" evidence="2">
    <location>
        <begin position="769"/>
        <end position="824"/>
    </location>
</feature>
<dbReference type="Proteomes" id="UP001359485">
    <property type="component" value="Unassembled WGS sequence"/>
</dbReference>
<gene>
    <name evidence="3" type="ORF">RUM44_001288</name>
</gene>
<dbReference type="Pfam" id="PF00567">
    <property type="entry name" value="TUDOR"/>
    <property type="match status" value="3"/>
</dbReference>
<evidence type="ECO:0000313" key="3">
    <source>
        <dbReference type="EMBL" id="KAK6621481.1"/>
    </source>
</evidence>
<reference evidence="3 4" key="1">
    <citation type="submission" date="2023-09" db="EMBL/GenBank/DDBJ databases">
        <title>Genomes of two closely related lineages of the louse Polyplax serrata with different host specificities.</title>
        <authorList>
            <person name="Martinu J."/>
            <person name="Tarabai H."/>
            <person name="Stefka J."/>
            <person name="Hypsa V."/>
        </authorList>
    </citation>
    <scope>NUCLEOTIDE SEQUENCE [LARGE SCALE GENOMIC DNA]</scope>
    <source>
        <strain evidence="3">98ZLc_SE</strain>
    </source>
</reference>
<sequence length="885" mass="100747">MLPSGNVVDNKTLVIMETLEHMYLSRIYQEFRLNENDRPLLLDGITKLDLTKVEESQIAKVLNFDGCFSPLLTSLPHLHTSQRKQESNFGNTGNDKQVRNQMKLKNSTSIPADKNHKPTNVKEDLSNDQVKQENLKKTRRKKQSKQTENNVTSNSSMSDTGSSADINSPGKGEVEQVIYLLKESATDIWVLPSNKEQDYTLMHEYLMKNIHSFQIEKNPQLGNLYGCLYEGEWYRAKVISLVPEIKIHFIDYGNTEKYNNVFKLLPKKLNTMPGLVKLVTIHKQYQSRIPDTLACKIKIRQVGLINSVPVVKIVSEPATQKPEKTQNAESNKKCERTPLMPTTAKESSEAPKVKHLVDELKVSGKGQLSLLRGYGNICFGVVPPHRPTDQNLENPNGDLTPIEASNGDSVLIVDVEDNRHPAKVLEKTNGGYRVCMTETEVVLNVKDVYSPKQHADMLVAVKLEILSNQDSLKWSCLIRKLESDSSGRNAIFIKPSKSEEYFIESCFLRSGSVVRISALREPNILYVKKCGKEISKSFSEFDQELRSYWKKAKYTSIRAGQKGFVCCTEINGSVARAVVESVNETEVQVELIDSGKMVNIKWTDTKQLPRLMLSVPCFAVPVTISNLPFSEQEKIELQKLINNKINLIMTYERYLENVVLREQRSGRLINNLGKPESEVSDTKTVQVDRTAEKTYLNENEILTEDMVQWTDITCGKKYDLVILHVDEKEFDQDCSFWATDMSSNNFCSLYETLMPKLNSYCNAVHEPYSPQIREVCLARFEGNWYRALVLEKLELYTIFFLDFGNVCHLDASELRKMKSEFLEVPAMAVTFKLLNDAAIQKNPERKKKILNFLQGKLHTSVKNVEIHSHQGDDCIVSIPEIESLE</sequence>
<keyword evidence="4" id="KW-1185">Reference proteome</keyword>
<dbReference type="PANTHER" id="PTHR22948:SF76">
    <property type="entry name" value="FI20010P1-RELATED"/>
    <property type="match status" value="1"/>
</dbReference>
<feature type="compositionally biased region" description="Basic and acidic residues" evidence="1">
    <location>
        <begin position="113"/>
        <end position="136"/>
    </location>
</feature>
<name>A0ABR1AJN1_POLSC</name>
<evidence type="ECO:0000259" key="2">
    <source>
        <dbReference type="PROSITE" id="PS50304"/>
    </source>
</evidence>
<feature type="compositionally biased region" description="Low complexity" evidence="1">
    <location>
        <begin position="153"/>
        <end position="163"/>
    </location>
</feature>
<feature type="region of interest" description="Disordered" evidence="1">
    <location>
        <begin position="105"/>
        <end position="169"/>
    </location>
</feature>
<accession>A0ABR1AJN1</accession>
<dbReference type="InterPro" id="IPR002999">
    <property type="entry name" value="Tudor"/>
</dbReference>
<dbReference type="InterPro" id="IPR050621">
    <property type="entry name" value="Tudor_domain_containing"/>
</dbReference>
<dbReference type="PANTHER" id="PTHR22948">
    <property type="entry name" value="TUDOR DOMAIN CONTAINING PROTEIN"/>
    <property type="match status" value="1"/>
</dbReference>
<dbReference type="SUPFAM" id="SSF63748">
    <property type="entry name" value="Tudor/PWWP/MBT"/>
    <property type="match status" value="3"/>
</dbReference>
<evidence type="ECO:0000313" key="4">
    <source>
        <dbReference type="Proteomes" id="UP001359485"/>
    </source>
</evidence>
<dbReference type="CDD" id="cd20379">
    <property type="entry name" value="Tudor_dTUD-like"/>
    <property type="match status" value="1"/>
</dbReference>
<dbReference type="Gene3D" id="2.30.30.140">
    <property type="match status" value="3"/>
</dbReference>
<evidence type="ECO:0000256" key="1">
    <source>
        <dbReference type="SAM" id="MobiDB-lite"/>
    </source>
</evidence>
<proteinExistence type="predicted"/>
<dbReference type="EMBL" id="JAWJWF010000047">
    <property type="protein sequence ID" value="KAK6621481.1"/>
    <property type="molecule type" value="Genomic_DNA"/>
</dbReference>
<dbReference type="PROSITE" id="PS50304">
    <property type="entry name" value="TUDOR"/>
    <property type="match status" value="1"/>
</dbReference>